<dbReference type="STRING" id="1069081.SAMN05660197_0402"/>
<keyword evidence="2" id="KW-0813">Transport</keyword>
<dbReference type="Gene3D" id="2.40.160.10">
    <property type="entry name" value="Porin"/>
    <property type="match status" value="1"/>
</dbReference>
<dbReference type="OrthoDB" id="5332765at2"/>
<dbReference type="InterPro" id="IPR005318">
    <property type="entry name" value="OM_porin_bac"/>
</dbReference>
<dbReference type="Pfam" id="PF03573">
    <property type="entry name" value="OprD"/>
    <property type="match status" value="1"/>
</dbReference>
<dbReference type="PANTHER" id="PTHR34596:SF2">
    <property type="entry name" value="CHITOPORIN"/>
    <property type="match status" value="1"/>
</dbReference>
<sequence>MRLLKLSLVAAVCIAGATATTAMAKEKRTLKGNMTLKYNVLPGNAETLSEMFTKGEWYGRVRFNSFLWDWDTEYAGKTKDNWAMGIGGSLEYKTAYWNGLGATAALYTSQNPWHMDKDEVKFVKAGKDTFSRYKVKKDGTFGMTVLAQAYLEYKRNKTSLKVGRQIFESMLTKSNDTKMIPNTFEGYSLTSRYFSGTTIKLAYFLKQKLRDHTSFHDVITFKDANGESWANNDDSAVNKALSYANFVAAGKDANHDLIVAEIANKSLVPNLKIKLNYTMVPEVVALGGIEAHYKIPLGDYNLVPGFRYIKQWDRGADDIGALGVAVANLKGKGVGYDDPGSVDSSIWMARLDLKAKNKIWWARIGYSEVADDADIIAPWRGFPTGGFTRAMAQYNWYANTKTWMVRGVVNLDKAGVVPGLKASLRYAMQDFDDDKPGVQADSNIIHLDLVEKIKSVPGLYLKFRTGIVSGDDDTIAADGKLKKDPSYNEYRFEINYLF</sequence>
<evidence type="ECO:0000256" key="1">
    <source>
        <dbReference type="ARBA" id="ARBA00009075"/>
    </source>
</evidence>
<organism evidence="5 6">
    <name type="scientific">Nitratiruptor tergarcus DSM 16512</name>
    <dbReference type="NCBI Taxonomy" id="1069081"/>
    <lineage>
        <taxon>Bacteria</taxon>
        <taxon>Pseudomonadati</taxon>
        <taxon>Campylobacterota</taxon>
        <taxon>Epsilonproteobacteria</taxon>
        <taxon>Nautiliales</taxon>
        <taxon>Nitratiruptoraceae</taxon>
        <taxon>Nitratiruptor</taxon>
    </lineage>
</organism>
<dbReference type="Proteomes" id="UP000192602">
    <property type="component" value="Unassembled WGS sequence"/>
</dbReference>
<evidence type="ECO:0000256" key="4">
    <source>
        <dbReference type="SAM" id="SignalP"/>
    </source>
</evidence>
<reference evidence="6" key="1">
    <citation type="submission" date="2017-04" db="EMBL/GenBank/DDBJ databases">
        <authorList>
            <person name="Varghese N."/>
            <person name="Submissions S."/>
        </authorList>
    </citation>
    <scope>NUCLEOTIDE SEQUENCE [LARGE SCALE GENOMIC DNA]</scope>
    <source>
        <strain evidence="6">DSM 16512</strain>
    </source>
</reference>
<dbReference type="InterPro" id="IPR023614">
    <property type="entry name" value="Porin_dom_sf"/>
</dbReference>
<dbReference type="AlphaFoldDB" id="A0A1W1WSE8"/>
<proteinExistence type="inferred from homology"/>
<accession>A0A1W1WSE8</accession>
<name>A0A1W1WSE8_9BACT</name>
<gene>
    <name evidence="5" type="ORF">SAMN05660197_0402</name>
</gene>
<feature type="signal peptide" evidence="4">
    <location>
        <begin position="1"/>
        <end position="24"/>
    </location>
</feature>
<evidence type="ECO:0000313" key="5">
    <source>
        <dbReference type="EMBL" id="SMC08643.1"/>
    </source>
</evidence>
<feature type="chain" id="PRO_5013252536" evidence="4">
    <location>
        <begin position="25"/>
        <end position="498"/>
    </location>
</feature>
<dbReference type="PANTHER" id="PTHR34596">
    <property type="entry name" value="CHITOPORIN"/>
    <property type="match status" value="1"/>
</dbReference>
<protein>
    <submittedName>
        <fullName evidence="5">Outer membrane porin, OprD family</fullName>
    </submittedName>
</protein>
<evidence type="ECO:0000256" key="2">
    <source>
        <dbReference type="ARBA" id="ARBA00022448"/>
    </source>
</evidence>
<keyword evidence="6" id="KW-1185">Reference proteome</keyword>
<evidence type="ECO:0000256" key="3">
    <source>
        <dbReference type="ARBA" id="ARBA00022729"/>
    </source>
</evidence>
<dbReference type="EMBL" id="FWWZ01000001">
    <property type="protein sequence ID" value="SMC08643.1"/>
    <property type="molecule type" value="Genomic_DNA"/>
</dbReference>
<evidence type="ECO:0000313" key="6">
    <source>
        <dbReference type="Proteomes" id="UP000192602"/>
    </source>
</evidence>
<dbReference type="GO" id="GO:0015288">
    <property type="term" value="F:porin activity"/>
    <property type="evidence" value="ECO:0007669"/>
    <property type="project" value="TreeGrafter"/>
</dbReference>
<dbReference type="GO" id="GO:0016020">
    <property type="term" value="C:membrane"/>
    <property type="evidence" value="ECO:0007669"/>
    <property type="project" value="InterPro"/>
</dbReference>
<keyword evidence="3 4" id="KW-0732">Signal</keyword>
<dbReference type="RefSeq" id="WP_084276551.1">
    <property type="nucleotide sequence ID" value="NZ_AP026671.1"/>
</dbReference>
<comment type="similarity">
    <text evidence="1">Belongs to the outer membrane porin (Opr) (TC 1.B.25) family.</text>
</comment>